<proteinExistence type="predicted"/>
<evidence type="ECO:0000313" key="2">
    <source>
        <dbReference type="Proteomes" id="UP000026915"/>
    </source>
</evidence>
<dbReference type="Gramene" id="EOY23135">
    <property type="protein sequence ID" value="EOY23135"/>
    <property type="gene ID" value="TCM_015121"/>
</dbReference>
<dbReference type="Proteomes" id="UP000026915">
    <property type="component" value="Chromosome 3"/>
</dbReference>
<protein>
    <submittedName>
        <fullName evidence="1">Uncharacterized protein</fullName>
    </submittedName>
</protein>
<dbReference type="AlphaFoldDB" id="A0A061FZZ7"/>
<dbReference type="EMBL" id="CM001881">
    <property type="protein sequence ID" value="EOY23135.1"/>
    <property type="molecule type" value="Genomic_DNA"/>
</dbReference>
<keyword evidence="2" id="KW-1185">Reference proteome</keyword>
<accession>A0A061FZZ7</accession>
<sequence>MSFSILGEEGESIHATRRVYRRDWHGRQTTKHMGGCPFEAVLQQYGKNADLRSTYVLVSEAKPIRFSVGNVSMRS</sequence>
<organism evidence="1 2">
    <name type="scientific">Theobroma cacao</name>
    <name type="common">Cacao</name>
    <name type="synonym">Cocoa</name>
    <dbReference type="NCBI Taxonomy" id="3641"/>
    <lineage>
        <taxon>Eukaryota</taxon>
        <taxon>Viridiplantae</taxon>
        <taxon>Streptophyta</taxon>
        <taxon>Embryophyta</taxon>
        <taxon>Tracheophyta</taxon>
        <taxon>Spermatophyta</taxon>
        <taxon>Magnoliopsida</taxon>
        <taxon>eudicotyledons</taxon>
        <taxon>Gunneridae</taxon>
        <taxon>Pentapetalae</taxon>
        <taxon>rosids</taxon>
        <taxon>malvids</taxon>
        <taxon>Malvales</taxon>
        <taxon>Malvaceae</taxon>
        <taxon>Byttnerioideae</taxon>
        <taxon>Theobroma</taxon>
    </lineage>
</organism>
<reference evidence="1 2" key="1">
    <citation type="journal article" date="2013" name="Genome Biol.">
        <title>The genome sequence of the most widely cultivated cacao type and its use to identify candidate genes regulating pod color.</title>
        <authorList>
            <person name="Motamayor J.C."/>
            <person name="Mockaitis K."/>
            <person name="Schmutz J."/>
            <person name="Haiminen N."/>
            <person name="Iii D.L."/>
            <person name="Cornejo O."/>
            <person name="Findley S.D."/>
            <person name="Zheng P."/>
            <person name="Utro F."/>
            <person name="Royaert S."/>
            <person name="Saski C."/>
            <person name="Jenkins J."/>
            <person name="Podicheti R."/>
            <person name="Zhao M."/>
            <person name="Scheffler B.E."/>
            <person name="Stack J.C."/>
            <person name="Feltus F.A."/>
            <person name="Mustiga G.M."/>
            <person name="Amores F."/>
            <person name="Phillips W."/>
            <person name="Marelli J.P."/>
            <person name="May G.D."/>
            <person name="Shapiro H."/>
            <person name="Ma J."/>
            <person name="Bustamante C.D."/>
            <person name="Schnell R.J."/>
            <person name="Main D."/>
            <person name="Gilbert D."/>
            <person name="Parida L."/>
            <person name="Kuhn D.N."/>
        </authorList>
    </citation>
    <scope>NUCLEOTIDE SEQUENCE [LARGE SCALE GENOMIC DNA]</scope>
    <source>
        <strain evidence="2">cv. Matina 1-6</strain>
    </source>
</reference>
<dbReference type="InParanoid" id="A0A061FZZ7"/>
<gene>
    <name evidence="1" type="ORF">TCM_015121</name>
</gene>
<name>A0A061FZZ7_THECC</name>
<evidence type="ECO:0000313" key="1">
    <source>
        <dbReference type="EMBL" id="EOY23135.1"/>
    </source>
</evidence>
<dbReference type="HOGENOM" id="CLU_2676061_0_0_1"/>